<gene>
    <name evidence="3" type="ORF">GCM10008939_33300</name>
</gene>
<dbReference type="PANTHER" id="PTHR40115:SF1">
    <property type="entry name" value="INNER MEMBRANE PROTEIN WITH PEPSY TM HELIX"/>
    <property type="match status" value="1"/>
</dbReference>
<keyword evidence="2" id="KW-0812">Transmembrane</keyword>
<feature type="transmembrane region" description="Helical" evidence="2">
    <location>
        <begin position="162"/>
        <end position="188"/>
    </location>
</feature>
<evidence type="ECO:0000313" key="3">
    <source>
        <dbReference type="EMBL" id="GGJ86701.1"/>
    </source>
</evidence>
<reference evidence="3" key="2">
    <citation type="submission" date="2020-09" db="EMBL/GenBank/DDBJ databases">
        <authorList>
            <person name="Sun Q."/>
            <person name="Ohkuma M."/>
        </authorList>
    </citation>
    <scope>NUCLEOTIDE SEQUENCE</scope>
    <source>
        <strain evidence="3">JCM 14371</strain>
    </source>
</reference>
<keyword evidence="2" id="KW-0472">Membrane</keyword>
<comment type="caution">
    <text evidence="3">The sequence shown here is derived from an EMBL/GenBank/DDBJ whole genome shotgun (WGS) entry which is preliminary data.</text>
</comment>
<dbReference type="Pfam" id="PF16357">
    <property type="entry name" value="PepSY_TM_like_2"/>
    <property type="match status" value="1"/>
</dbReference>
<evidence type="ECO:0000256" key="1">
    <source>
        <dbReference type="SAM" id="MobiDB-lite"/>
    </source>
</evidence>
<accession>A0A917PPP4</accession>
<keyword evidence="2" id="KW-1133">Transmembrane helix</keyword>
<name>A0A917PPP4_9DEIO</name>
<dbReference type="PANTHER" id="PTHR40115">
    <property type="entry name" value="INNER MEMBRANE PROTEIN WITH PEPSY TM HELIX"/>
    <property type="match status" value="1"/>
</dbReference>
<keyword evidence="4" id="KW-1185">Reference proteome</keyword>
<proteinExistence type="predicted"/>
<feature type="compositionally biased region" description="Low complexity" evidence="1">
    <location>
        <begin position="9"/>
        <end position="20"/>
    </location>
</feature>
<dbReference type="Proteomes" id="UP000635726">
    <property type="component" value="Unassembled WGS sequence"/>
</dbReference>
<dbReference type="RefSeq" id="WP_229671102.1">
    <property type="nucleotide sequence ID" value="NZ_BMOE01000016.1"/>
</dbReference>
<feature type="transmembrane region" description="Helical" evidence="2">
    <location>
        <begin position="35"/>
        <end position="57"/>
    </location>
</feature>
<dbReference type="EMBL" id="BMOE01000016">
    <property type="protein sequence ID" value="GGJ86701.1"/>
    <property type="molecule type" value="Genomic_DNA"/>
</dbReference>
<feature type="region of interest" description="Disordered" evidence="1">
    <location>
        <begin position="1"/>
        <end position="20"/>
    </location>
</feature>
<evidence type="ECO:0000313" key="4">
    <source>
        <dbReference type="Proteomes" id="UP000635726"/>
    </source>
</evidence>
<dbReference type="AlphaFoldDB" id="A0A917PPP4"/>
<protein>
    <submittedName>
        <fullName evidence="3">Peptidase</fullName>
    </submittedName>
</protein>
<evidence type="ECO:0000256" key="2">
    <source>
        <dbReference type="SAM" id="Phobius"/>
    </source>
</evidence>
<dbReference type="InterPro" id="IPR032307">
    <property type="entry name" value="PepSY_TM-like_2"/>
</dbReference>
<feature type="transmembrane region" description="Helical" evidence="2">
    <location>
        <begin position="195"/>
        <end position="213"/>
    </location>
</feature>
<sequence length="214" mass="22879">MTTLPPRPASARPAPARPAAQRPLKVRVQLALRSLHVYTSMLSLMLTLFFALSGILVNHPGWLPVSPSRTVQAHGTLPAGWGGAAHPDWFRVSEYLRATHHLSGRASDARADGSEASVSFRAPGYHADIVIGPDGRYDLTAQSDGLLAVIGDLHRGRDAGRAWPWLIDASGVFLLLVSLSGLGILLYLKKYRRPALLTLAGGAAVSVLLASLTR</sequence>
<organism evidence="3 4">
    <name type="scientific">Deinococcus aquiradiocola</name>
    <dbReference type="NCBI Taxonomy" id="393059"/>
    <lineage>
        <taxon>Bacteria</taxon>
        <taxon>Thermotogati</taxon>
        <taxon>Deinococcota</taxon>
        <taxon>Deinococci</taxon>
        <taxon>Deinococcales</taxon>
        <taxon>Deinococcaceae</taxon>
        <taxon>Deinococcus</taxon>
    </lineage>
</organism>
<reference evidence="3" key="1">
    <citation type="journal article" date="2014" name="Int. J. Syst. Evol. Microbiol.">
        <title>Complete genome sequence of Corynebacterium casei LMG S-19264T (=DSM 44701T), isolated from a smear-ripened cheese.</title>
        <authorList>
            <consortium name="US DOE Joint Genome Institute (JGI-PGF)"/>
            <person name="Walter F."/>
            <person name="Albersmeier A."/>
            <person name="Kalinowski J."/>
            <person name="Ruckert C."/>
        </authorList>
    </citation>
    <scope>NUCLEOTIDE SEQUENCE</scope>
    <source>
        <strain evidence="3">JCM 14371</strain>
    </source>
</reference>